<dbReference type="NCBIfam" id="TIGR00724">
    <property type="entry name" value="urea_amlyse_rel"/>
    <property type="match status" value="1"/>
</dbReference>
<keyword evidence="3" id="KW-0067">ATP-binding</keyword>
<keyword evidence="1" id="KW-0547">Nucleotide-binding</keyword>
<accession>A0A839RN87</accession>
<proteinExistence type="predicted"/>
<keyword evidence="6" id="KW-1185">Reference proteome</keyword>
<dbReference type="EMBL" id="JACHWS010000002">
    <property type="protein sequence ID" value="MBB3037473.1"/>
    <property type="molecule type" value="Genomic_DNA"/>
</dbReference>
<dbReference type="GO" id="GO:0016787">
    <property type="term" value="F:hydrolase activity"/>
    <property type="evidence" value="ECO:0007669"/>
    <property type="project" value="UniProtKB-KW"/>
</dbReference>
<dbReference type="PANTHER" id="PTHR43309">
    <property type="entry name" value="5-OXOPROLINASE SUBUNIT C"/>
    <property type="match status" value="1"/>
</dbReference>
<evidence type="ECO:0000256" key="1">
    <source>
        <dbReference type="ARBA" id="ARBA00022741"/>
    </source>
</evidence>
<evidence type="ECO:0000313" key="6">
    <source>
        <dbReference type="Proteomes" id="UP000567922"/>
    </source>
</evidence>
<dbReference type="Gene3D" id="2.40.100.10">
    <property type="entry name" value="Cyclophilin-like"/>
    <property type="match status" value="1"/>
</dbReference>
<dbReference type="SUPFAM" id="SSF50891">
    <property type="entry name" value="Cyclophilin-like"/>
    <property type="match status" value="1"/>
</dbReference>
<feature type="domain" description="Carboxyltransferase" evidence="4">
    <location>
        <begin position="26"/>
        <end position="289"/>
    </location>
</feature>
<dbReference type="RefSeq" id="WP_064441205.1">
    <property type="nucleotide sequence ID" value="NZ_BDDI01000012.1"/>
</dbReference>
<evidence type="ECO:0000313" key="5">
    <source>
        <dbReference type="EMBL" id="MBB3037473.1"/>
    </source>
</evidence>
<protein>
    <submittedName>
        <fullName evidence="5">Biotin-dependent carboxylase-like uncharacterized protein</fullName>
    </submittedName>
</protein>
<comment type="caution">
    <text evidence="5">The sequence shown here is derived from an EMBL/GenBank/DDBJ whole genome shotgun (WGS) entry which is preliminary data.</text>
</comment>
<sequence>MTEGLEVLQAGALTTIQDRGRPGYGDQGVGWSGAADTRALDAANRLVGNRPSAACLELTLGGFVARARIAMVCAVTGARAPIFVGDKQVAHHEQIVLPAGATLKIGMPTAGLRTYVAVRGGIAGPLVLGSRSTDTLSGLGPPPVRRGDVVSVAKDEEEWPAADVIPQGFTEPGTGPVTIRVQLGPRADWFDPSAPHLLTSQTYEVTADSNRVGARLAGPKRLTRARDDELSSEGMVPGALQVPPEGQPVLFLADHPVTGGYPVIAVALDLSAAAQLRPGDKVRFTTGTIQ</sequence>
<dbReference type="Proteomes" id="UP000567922">
    <property type="component" value="Unassembled WGS sequence"/>
</dbReference>
<dbReference type="SMART" id="SM00797">
    <property type="entry name" value="AHS2"/>
    <property type="match status" value="1"/>
</dbReference>
<dbReference type="InterPro" id="IPR029000">
    <property type="entry name" value="Cyclophilin-like_dom_sf"/>
</dbReference>
<dbReference type="OrthoDB" id="9768696at2"/>
<evidence type="ECO:0000259" key="4">
    <source>
        <dbReference type="SMART" id="SM00797"/>
    </source>
</evidence>
<dbReference type="PANTHER" id="PTHR43309:SF3">
    <property type="entry name" value="5-OXOPROLINASE SUBUNIT C"/>
    <property type="match status" value="1"/>
</dbReference>
<keyword evidence="2" id="KW-0378">Hydrolase</keyword>
<dbReference type="InterPro" id="IPR003778">
    <property type="entry name" value="CT_A_B"/>
</dbReference>
<gene>
    <name evidence="5" type="ORF">FHU29_001922</name>
</gene>
<organism evidence="5 6">
    <name type="scientific">Hoyosella altamirensis</name>
    <dbReference type="NCBI Taxonomy" id="616997"/>
    <lineage>
        <taxon>Bacteria</taxon>
        <taxon>Bacillati</taxon>
        <taxon>Actinomycetota</taxon>
        <taxon>Actinomycetes</taxon>
        <taxon>Mycobacteriales</taxon>
        <taxon>Hoyosellaceae</taxon>
        <taxon>Hoyosella</taxon>
    </lineage>
</organism>
<evidence type="ECO:0000256" key="3">
    <source>
        <dbReference type="ARBA" id="ARBA00022840"/>
    </source>
</evidence>
<dbReference type="AlphaFoldDB" id="A0A839RN87"/>
<dbReference type="Pfam" id="PF02626">
    <property type="entry name" value="CT_A_B"/>
    <property type="match status" value="1"/>
</dbReference>
<dbReference type="InterPro" id="IPR052708">
    <property type="entry name" value="PxpC"/>
</dbReference>
<evidence type="ECO:0000256" key="2">
    <source>
        <dbReference type="ARBA" id="ARBA00022801"/>
    </source>
</evidence>
<reference evidence="5 6" key="1">
    <citation type="submission" date="2020-08" db="EMBL/GenBank/DDBJ databases">
        <title>Sequencing the genomes of 1000 actinobacteria strains.</title>
        <authorList>
            <person name="Klenk H.-P."/>
        </authorList>
    </citation>
    <scope>NUCLEOTIDE SEQUENCE [LARGE SCALE GENOMIC DNA]</scope>
    <source>
        <strain evidence="5 6">DSM 45258</strain>
    </source>
</reference>
<name>A0A839RN87_9ACTN</name>
<dbReference type="GO" id="GO:0005524">
    <property type="term" value="F:ATP binding"/>
    <property type="evidence" value="ECO:0007669"/>
    <property type="project" value="UniProtKB-KW"/>
</dbReference>